<protein>
    <submittedName>
        <fullName evidence="2">Uncharacterized protein</fullName>
    </submittedName>
</protein>
<comment type="caution">
    <text evidence="2">The sequence shown here is derived from an EMBL/GenBank/DDBJ whole genome shotgun (WGS) entry which is preliminary data.</text>
</comment>
<keyword evidence="3" id="KW-1185">Reference proteome</keyword>
<gene>
    <name evidence="2" type="ORF">CEXT_804891</name>
</gene>
<accession>A0AAV4MP78</accession>
<evidence type="ECO:0000256" key="1">
    <source>
        <dbReference type="SAM" id="MobiDB-lite"/>
    </source>
</evidence>
<evidence type="ECO:0000313" key="2">
    <source>
        <dbReference type="EMBL" id="GIX74185.1"/>
    </source>
</evidence>
<organism evidence="2 3">
    <name type="scientific">Caerostris extrusa</name>
    <name type="common">Bark spider</name>
    <name type="synonym">Caerostris bankana</name>
    <dbReference type="NCBI Taxonomy" id="172846"/>
    <lineage>
        <taxon>Eukaryota</taxon>
        <taxon>Metazoa</taxon>
        <taxon>Ecdysozoa</taxon>
        <taxon>Arthropoda</taxon>
        <taxon>Chelicerata</taxon>
        <taxon>Arachnida</taxon>
        <taxon>Araneae</taxon>
        <taxon>Araneomorphae</taxon>
        <taxon>Entelegynae</taxon>
        <taxon>Araneoidea</taxon>
        <taxon>Araneidae</taxon>
        <taxon>Caerostris</taxon>
    </lineage>
</organism>
<dbReference type="AlphaFoldDB" id="A0AAV4MP78"/>
<proteinExistence type="predicted"/>
<feature type="region of interest" description="Disordered" evidence="1">
    <location>
        <begin position="1"/>
        <end position="28"/>
    </location>
</feature>
<evidence type="ECO:0000313" key="3">
    <source>
        <dbReference type="Proteomes" id="UP001054945"/>
    </source>
</evidence>
<name>A0AAV4MP78_CAEEX</name>
<sequence>MDTKVLDPRNEKPVHQEAEAVAQSKTARTTTRPKTLIVLGLDQGLRQEITKSPNIALLIRENIVAVFHLVIHLITIIKRHTKTNIPTNPIVPDLGPDPKNVITILPIPCMKSRTNLEEKEPKIITPGIRNGISLE</sequence>
<dbReference type="Proteomes" id="UP001054945">
    <property type="component" value="Unassembled WGS sequence"/>
</dbReference>
<dbReference type="EMBL" id="BPLR01020041">
    <property type="protein sequence ID" value="GIX74185.1"/>
    <property type="molecule type" value="Genomic_DNA"/>
</dbReference>
<reference evidence="2 3" key="1">
    <citation type="submission" date="2021-06" db="EMBL/GenBank/DDBJ databases">
        <title>Caerostris extrusa draft genome.</title>
        <authorList>
            <person name="Kono N."/>
            <person name="Arakawa K."/>
        </authorList>
    </citation>
    <scope>NUCLEOTIDE SEQUENCE [LARGE SCALE GENOMIC DNA]</scope>
</reference>
<feature type="compositionally biased region" description="Basic and acidic residues" evidence="1">
    <location>
        <begin position="1"/>
        <end position="18"/>
    </location>
</feature>